<evidence type="ECO:0000259" key="3">
    <source>
        <dbReference type="Pfam" id="PF25906"/>
    </source>
</evidence>
<accession>A0ABP5LEY8</accession>
<feature type="region of interest" description="Disordered" evidence="1">
    <location>
        <begin position="8"/>
        <end position="37"/>
    </location>
</feature>
<feature type="domain" description="PucR-like N-terminal" evidence="3">
    <location>
        <begin position="37"/>
        <end position="202"/>
    </location>
</feature>
<dbReference type="InterPro" id="IPR058663">
    <property type="entry name" value="PucR-like_N"/>
</dbReference>
<dbReference type="Gene3D" id="1.10.10.2840">
    <property type="entry name" value="PucR C-terminal helix-turn-helix domain"/>
    <property type="match status" value="1"/>
</dbReference>
<feature type="compositionally biased region" description="Basic and acidic residues" evidence="1">
    <location>
        <begin position="436"/>
        <end position="448"/>
    </location>
</feature>
<feature type="compositionally biased region" description="Gly residues" evidence="1">
    <location>
        <begin position="10"/>
        <end position="32"/>
    </location>
</feature>
<comment type="caution">
    <text evidence="4">The sequence shown here is derived from an EMBL/GenBank/DDBJ whole genome shotgun (WGS) entry which is preliminary data.</text>
</comment>
<dbReference type="Pfam" id="PF13556">
    <property type="entry name" value="HTH_30"/>
    <property type="match status" value="1"/>
</dbReference>
<dbReference type="InterPro" id="IPR042070">
    <property type="entry name" value="PucR_C-HTH_sf"/>
</dbReference>
<evidence type="ECO:0000259" key="2">
    <source>
        <dbReference type="Pfam" id="PF13556"/>
    </source>
</evidence>
<dbReference type="Proteomes" id="UP001501020">
    <property type="component" value="Unassembled WGS sequence"/>
</dbReference>
<feature type="region of interest" description="Disordered" evidence="1">
    <location>
        <begin position="426"/>
        <end position="448"/>
    </location>
</feature>
<organism evidence="4 5">
    <name type="scientific">Actinomadura napierensis</name>
    <dbReference type="NCBI Taxonomy" id="267854"/>
    <lineage>
        <taxon>Bacteria</taxon>
        <taxon>Bacillati</taxon>
        <taxon>Actinomycetota</taxon>
        <taxon>Actinomycetes</taxon>
        <taxon>Streptosporangiales</taxon>
        <taxon>Thermomonosporaceae</taxon>
        <taxon>Actinomadura</taxon>
    </lineage>
</organism>
<evidence type="ECO:0000256" key="1">
    <source>
        <dbReference type="SAM" id="MobiDB-lite"/>
    </source>
</evidence>
<evidence type="ECO:0000313" key="5">
    <source>
        <dbReference type="Proteomes" id="UP001501020"/>
    </source>
</evidence>
<dbReference type="PANTHER" id="PTHR33744:SF1">
    <property type="entry name" value="DNA-BINDING TRANSCRIPTIONAL ACTIVATOR ADER"/>
    <property type="match status" value="1"/>
</dbReference>
<dbReference type="PANTHER" id="PTHR33744">
    <property type="entry name" value="CARBOHYDRATE DIACID REGULATOR"/>
    <property type="match status" value="1"/>
</dbReference>
<evidence type="ECO:0000313" key="4">
    <source>
        <dbReference type="EMBL" id="GAA2144185.1"/>
    </source>
</evidence>
<name>A0ABP5LEY8_9ACTN</name>
<dbReference type="InterPro" id="IPR051448">
    <property type="entry name" value="CdaR-like_regulators"/>
</dbReference>
<dbReference type="Pfam" id="PF25906">
    <property type="entry name" value="PucR-like_N"/>
    <property type="match status" value="1"/>
</dbReference>
<protein>
    <submittedName>
        <fullName evidence="4">PucR family transcriptional regulator</fullName>
    </submittedName>
</protein>
<reference evidence="5" key="1">
    <citation type="journal article" date="2019" name="Int. J. Syst. Evol. Microbiol.">
        <title>The Global Catalogue of Microorganisms (GCM) 10K type strain sequencing project: providing services to taxonomists for standard genome sequencing and annotation.</title>
        <authorList>
            <consortium name="The Broad Institute Genomics Platform"/>
            <consortium name="The Broad Institute Genome Sequencing Center for Infectious Disease"/>
            <person name="Wu L."/>
            <person name="Ma J."/>
        </authorList>
    </citation>
    <scope>NUCLEOTIDE SEQUENCE [LARGE SCALE GENOMIC DNA]</scope>
    <source>
        <strain evidence="5">JCM 13850</strain>
    </source>
</reference>
<dbReference type="EMBL" id="BAAAMR010000038">
    <property type="protein sequence ID" value="GAA2144185.1"/>
    <property type="molecule type" value="Genomic_DNA"/>
</dbReference>
<feature type="domain" description="PucR C-terminal helix-turn-helix" evidence="2">
    <location>
        <begin position="359"/>
        <end position="416"/>
    </location>
</feature>
<proteinExistence type="predicted"/>
<gene>
    <name evidence="4" type="ORF">GCM10009727_43740</name>
</gene>
<dbReference type="InterPro" id="IPR025736">
    <property type="entry name" value="PucR_C-HTH_dom"/>
</dbReference>
<keyword evidence="5" id="KW-1185">Reference proteome</keyword>
<sequence length="448" mass="49694">MTTSLRAFAGAGGSGASGGGGAPPGADGGGGSPLKPWAGVPSELSEMFRPHLEALAEEMIEEILAGIPEYSRPQDEEYARLVRAAVEGALRQFVDLIMDPESSWEAVAAVYREIGWAEAREGRNLDILQTSLRLGARVAWRRLASESERYNISRRTLASIAEAIFAFLDEIARAATEGYTKAREQEAGELEHRRRRLLDMLLAEPPAAPQAVADLARLAQWRVPRTVAAVVLYERGQQPFSHPSLPPDVLADVNRREPCLLVPDPEGPGRGRMLESALRNWVAALGPTVRTEDAAKSLRWAREALPLARRGILVSDRLIRCADHMPALVVFKDEELVRAVADLRLAPLKTVRPRHRERLMRTLLSCLQNGFNATEVATRLHVHPQTVRYRLHQLEELFGERLYDPETRLEMEMVLTVWLTTPPEGRPGAEVIPLDGPRRREQDTAAAE</sequence>